<dbReference type="InterPro" id="IPR043129">
    <property type="entry name" value="ATPase_NBD"/>
</dbReference>
<dbReference type="GO" id="GO:0005524">
    <property type="term" value="F:ATP binding"/>
    <property type="evidence" value="ECO:0007669"/>
    <property type="project" value="UniProtKB-KW"/>
</dbReference>
<keyword evidence="4" id="KW-0346">Stress response</keyword>
<feature type="non-terminal residue" evidence="4">
    <location>
        <position position="1352"/>
    </location>
</feature>
<keyword evidence="2" id="KW-0547">Nucleotide-binding</keyword>
<dbReference type="Gene3D" id="1.25.40.20">
    <property type="entry name" value="Ankyrin repeat-containing domain"/>
    <property type="match status" value="1"/>
</dbReference>
<protein>
    <submittedName>
        <fullName evidence="4">Heat shock cognate 71 kDa protein</fullName>
    </submittedName>
</protein>
<dbReference type="FunFam" id="3.30.30.30:FF:000005">
    <property type="entry name" value="Heat shock protein ssb1"/>
    <property type="match status" value="1"/>
</dbReference>
<accession>A0A1D2NAI0</accession>
<dbReference type="SUPFAM" id="SSF53067">
    <property type="entry name" value="Actin-like ATPase domain"/>
    <property type="match status" value="2"/>
</dbReference>
<dbReference type="PANTHER" id="PTHR19375">
    <property type="entry name" value="HEAT SHOCK PROTEIN 70KDA"/>
    <property type="match status" value="1"/>
</dbReference>
<keyword evidence="3" id="KW-0067">ATP-binding</keyword>
<dbReference type="InterPro" id="IPR036770">
    <property type="entry name" value="Ankyrin_rpt-contain_sf"/>
</dbReference>
<reference evidence="4 5" key="1">
    <citation type="journal article" date="2016" name="Genome Biol. Evol.">
        <title>Gene Family Evolution Reflects Adaptation to Soil Environmental Stressors in the Genome of the Collembolan Orchesella cincta.</title>
        <authorList>
            <person name="Faddeeva-Vakhrusheva A."/>
            <person name="Derks M.F."/>
            <person name="Anvar S.Y."/>
            <person name="Agamennone V."/>
            <person name="Suring W."/>
            <person name="Smit S."/>
            <person name="van Straalen N.M."/>
            <person name="Roelofs D."/>
        </authorList>
    </citation>
    <scope>NUCLEOTIDE SEQUENCE [LARGE SCALE GENOMIC DNA]</scope>
    <source>
        <tissue evidence="4">Mixed pool</tissue>
    </source>
</reference>
<keyword evidence="5" id="KW-1185">Reference proteome</keyword>
<dbReference type="STRING" id="48709.A0A1D2NAI0"/>
<dbReference type="InterPro" id="IPR013126">
    <property type="entry name" value="Hsp_70_fam"/>
</dbReference>
<feature type="non-terminal residue" evidence="4">
    <location>
        <position position="1"/>
    </location>
</feature>
<dbReference type="GO" id="GO:0140662">
    <property type="term" value="F:ATP-dependent protein folding chaperone"/>
    <property type="evidence" value="ECO:0007669"/>
    <property type="project" value="InterPro"/>
</dbReference>
<evidence type="ECO:0000313" key="4">
    <source>
        <dbReference type="EMBL" id="ODN02257.1"/>
    </source>
</evidence>
<name>A0A1D2NAI0_ORCCI</name>
<sequence length="1352" mass="153537">NPGETITPPIRVRGPPTIIELPFNQKKPAKFVTPVNGIIKFMETQQGTTFVICSRSKQLTIARLKSTIDPDIVVIKTEDISKELPDTNFAICYSESVANKLLQTSKNANTKHICVYHNSSEELKKLNRYQIHYDDIVWNDLSNDFQNTLILHAEVKSEIFDLPVESYLELKNDELVAFIRENNYSKEEVYESINNHMNEYLSKNASLGLHEIPSSAVTNLHVAVRQGYPVITNLLLNLKNDAELQEHLYLMHFCVVDSKWDADALLLRKEKVLELLLKENAHWVNEIFPNGTPPLLQRNVHKRLIECLVKQGADCTIALEFGKGLTVEVIRIMEDQGLQISKQLSSNTLKGLICNKQIKAWELDCNFVQVADYLIDKGACFLCKNGKSPWEMDAVQKNMRKISKCIDDESLQNELITRKRNEMKKVAESKCEDEKSYALQDKRSFEKLCISLVACRQVEPYVLLKLCLQSEINYLPKFITPPVGISQLFLTKECNVVVLKSCHIDVSISRIQETVDIDAEVVSESDLNNDFHLQHGTNLAIFKCQKASVKTIQRLVELPCKSICLCNDVDTELEDSQFCKILKDEFSWWDISADFQNKHHQAIQSELLKSQDVDSMLIKPDSIEKSCLDYTFSSLLDILASANEKELQLITARAEKCVLKCCEEYSKAMKGEVKSCKNKHDFLAKHNEFHLIAADSLKTKWSDISNSHLFYAKFKKTLNDVVDAQFKELFDHFEFTKEHECTKTTSMKQEVRNCYHDEIKKHMQNHFVQPQILETLHERARQTALDRCKHSAAWTDPQITIMQEALKQSFNKYKEENTMMLNHESGYNPAIGIDFGTTSCSAAVFYARKIVVIKSPEERNTVASCVAFSSDGTHTVGDSAKENAFRNPKNTIYDTKRIIGRRFLDPQLQNDMQLWPFTVVKGEEGPEIEIYGKQYLPEQIAAIILKELVKQAEKVLGVTIKSAVVTVPGHFTNSQREATKEAVEIAGLELLEILDEPTACMLAYKLETFYDDTRIALIFDLGGDRLNLSILQIDGNEIKILLTDVVPKVGGKYFDVAVVEYCLNEFKKQHGDNVFDEINSTQVPKDDDAKQRLRRLQYYCERAKITIDVANSSLISVNAFHKDKNLEVTITRQKFEELNTKHFNRILETVERSLNRVGLSKTDIDDIVLAGGSTRIPIIRRILTQYFSGKSLNHTVQPNEAVACGAAVRAALLNGLKTMNELVFCSIDEQNSNSLETEASIEEIEHPKTVCKEIYSTFEHNQGNTVLRISQADAVGARDCGFLAELELSTNTVAYAGNECIDVIMETDNLGVFNVKAVVKSTKEVLKVNYKEVPSARRRISTTNSLPEDHNF</sequence>
<dbReference type="Gene3D" id="2.60.34.10">
    <property type="entry name" value="Substrate Binding Domain Of DNAk, Chain A, domain 1"/>
    <property type="match status" value="1"/>
</dbReference>
<dbReference type="EMBL" id="LJIJ01000118">
    <property type="protein sequence ID" value="ODN02257.1"/>
    <property type="molecule type" value="Genomic_DNA"/>
</dbReference>
<dbReference type="SUPFAM" id="SSF48403">
    <property type="entry name" value="Ankyrin repeat"/>
    <property type="match status" value="1"/>
</dbReference>
<dbReference type="Pfam" id="PF00012">
    <property type="entry name" value="HSP70"/>
    <property type="match status" value="1"/>
</dbReference>
<dbReference type="Gene3D" id="3.90.640.10">
    <property type="entry name" value="Actin, Chain A, domain 4"/>
    <property type="match status" value="1"/>
</dbReference>
<dbReference type="Gene3D" id="3.30.420.40">
    <property type="match status" value="2"/>
</dbReference>
<proteinExistence type="inferred from homology"/>
<dbReference type="PROSITE" id="PS01036">
    <property type="entry name" value="HSP70_3"/>
    <property type="match status" value="1"/>
</dbReference>
<organism evidence="4 5">
    <name type="scientific">Orchesella cincta</name>
    <name type="common">Springtail</name>
    <name type="synonym">Podura cincta</name>
    <dbReference type="NCBI Taxonomy" id="48709"/>
    <lineage>
        <taxon>Eukaryota</taxon>
        <taxon>Metazoa</taxon>
        <taxon>Ecdysozoa</taxon>
        <taxon>Arthropoda</taxon>
        <taxon>Hexapoda</taxon>
        <taxon>Collembola</taxon>
        <taxon>Entomobryomorpha</taxon>
        <taxon>Entomobryoidea</taxon>
        <taxon>Orchesellidae</taxon>
        <taxon>Orchesellinae</taxon>
        <taxon>Orchesella</taxon>
    </lineage>
</organism>
<dbReference type="FunFam" id="3.90.640.10:FF:000003">
    <property type="entry name" value="Molecular chaperone DnaK"/>
    <property type="match status" value="1"/>
</dbReference>
<dbReference type="InterPro" id="IPR018181">
    <property type="entry name" value="Heat_shock_70_CS"/>
</dbReference>
<comment type="caution">
    <text evidence="4">The sequence shown here is derived from an EMBL/GenBank/DDBJ whole genome shotgun (WGS) entry which is preliminary data.</text>
</comment>
<evidence type="ECO:0000256" key="1">
    <source>
        <dbReference type="ARBA" id="ARBA00007381"/>
    </source>
</evidence>
<dbReference type="PRINTS" id="PR00301">
    <property type="entry name" value="HEATSHOCK70"/>
</dbReference>
<dbReference type="Proteomes" id="UP000094527">
    <property type="component" value="Unassembled WGS sequence"/>
</dbReference>
<evidence type="ECO:0000313" key="5">
    <source>
        <dbReference type="Proteomes" id="UP000094527"/>
    </source>
</evidence>
<evidence type="ECO:0000256" key="3">
    <source>
        <dbReference type="ARBA" id="ARBA00022840"/>
    </source>
</evidence>
<evidence type="ECO:0000256" key="2">
    <source>
        <dbReference type="ARBA" id="ARBA00022741"/>
    </source>
</evidence>
<dbReference type="CDD" id="cd24028">
    <property type="entry name" value="ASKHA_NBD_HSP70_HSPA1-like"/>
    <property type="match status" value="1"/>
</dbReference>
<comment type="similarity">
    <text evidence="1">Belongs to the heat shock protein 70 family.</text>
</comment>
<gene>
    <name evidence="4" type="ORF">Ocin01_04434</name>
</gene>
<dbReference type="SUPFAM" id="SSF100920">
    <property type="entry name" value="Heat shock protein 70kD (HSP70), peptide-binding domain"/>
    <property type="match status" value="1"/>
</dbReference>
<dbReference type="InterPro" id="IPR029047">
    <property type="entry name" value="HSP70_peptide-bd_sf"/>
</dbReference>